<proteinExistence type="predicted"/>
<reference evidence="1 2" key="1">
    <citation type="submission" date="2017-03" db="EMBL/GenBank/DDBJ databases">
        <title>Genome sequence of Clostridium oryzae DSM 28571.</title>
        <authorList>
            <person name="Poehlein A."/>
            <person name="Daniel R."/>
        </authorList>
    </citation>
    <scope>NUCLEOTIDE SEQUENCE [LARGE SCALE GENOMIC DNA]</scope>
    <source>
        <strain evidence="1 2">DSM 28571</strain>
    </source>
</reference>
<dbReference type="SUPFAM" id="SSF46689">
    <property type="entry name" value="Homeodomain-like"/>
    <property type="match status" value="1"/>
</dbReference>
<gene>
    <name evidence="1" type="ORF">CLORY_06000</name>
</gene>
<dbReference type="PANTHER" id="PTHR37812:SF1">
    <property type="entry name" value="MU-LIKE PROPHAGE FLUMU PROTEIN C"/>
    <property type="match status" value="1"/>
</dbReference>
<dbReference type="EMBL" id="MZGV01000004">
    <property type="protein sequence ID" value="OPJ64406.1"/>
    <property type="molecule type" value="Genomic_DNA"/>
</dbReference>
<dbReference type="AlphaFoldDB" id="A0A1V4IWT0"/>
<dbReference type="STRING" id="1450648.CLORY_06000"/>
<dbReference type="Proteomes" id="UP000190080">
    <property type="component" value="Unassembled WGS sequence"/>
</dbReference>
<dbReference type="InterPro" id="IPR049739">
    <property type="entry name" value="YraL-like"/>
</dbReference>
<dbReference type="InterPro" id="IPR009057">
    <property type="entry name" value="Homeodomain-like_sf"/>
</dbReference>
<evidence type="ECO:0008006" key="3">
    <source>
        <dbReference type="Google" id="ProtNLM"/>
    </source>
</evidence>
<evidence type="ECO:0000313" key="2">
    <source>
        <dbReference type="Proteomes" id="UP000190080"/>
    </source>
</evidence>
<keyword evidence="2" id="KW-1185">Reference proteome</keyword>
<evidence type="ECO:0000313" key="1">
    <source>
        <dbReference type="EMBL" id="OPJ64406.1"/>
    </source>
</evidence>
<name>A0A1V4IWT0_9CLOT</name>
<comment type="caution">
    <text evidence="1">The sequence shown here is derived from an EMBL/GenBank/DDBJ whole genome shotgun (WGS) entry which is preliminary data.</text>
</comment>
<dbReference type="PANTHER" id="PTHR37812">
    <property type="entry name" value="MU-LIKE PROPHAGE FLUMU PROTEIN C"/>
    <property type="match status" value="1"/>
</dbReference>
<dbReference type="NCBIfam" id="NF040785">
    <property type="entry name" value="CD3324_fam"/>
    <property type="match status" value="1"/>
</dbReference>
<dbReference type="RefSeq" id="WP_079422050.1">
    <property type="nucleotide sequence ID" value="NZ_MZGV01000004.1"/>
</dbReference>
<accession>A0A1V4IWT0</accession>
<protein>
    <recommendedName>
        <fullName evidence="3">Mor transcription activator family protein</fullName>
    </recommendedName>
</protein>
<sequence>MSYANAREIFPEDILRIIQQYVDGEYIYIPKKEENRIAWGELTKSKEELQARNKRIYEDYLSGVSVQGLSKIYYLSPKTIQKIISQKKNKG</sequence>
<dbReference type="OrthoDB" id="9800398at2"/>
<dbReference type="InterPro" id="IPR052411">
    <property type="entry name" value="c-mor_Regulatory_Protein"/>
</dbReference>
<organism evidence="1 2">
    <name type="scientific">Clostridium oryzae</name>
    <dbReference type="NCBI Taxonomy" id="1450648"/>
    <lineage>
        <taxon>Bacteria</taxon>
        <taxon>Bacillati</taxon>
        <taxon>Bacillota</taxon>
        <taxon>Clostridia</taxon>
        <taxon>Eubacteriales</taxon>
        <taxon>Clostridiaceae</taxon>
        <taxon>Clostridium</taxon>
    </lineage>
</organism>